<keyword evidence="3" id="KW-0238">DNA-binding</keyword>
<dbReference type="PANTHER" id="PTHR30427">
    <property type="entry name" value="TRANSCRIPTIONAL ACTIVATOR PROTEIN LYSR"/>
    <property type="match status" value="1"/>
</dbReference>
<dbReference type="GO" id="GO:0043565">
    <property type="term" value="F:sequence-specific DNA binding"/>
    <property type="evidence" value="ECO:0007669"/>
    <property type="project" value="TreeGrafter"/>
</dbReference>
<evidence type="ECO:0000256" key="4">
    <source>
        <dbReference type="ARBA" id="ARBA00023163"/>
    </source>
</evidence>
<dbReference type="Gene3D" id="1.10.10.10">
    <property type="entry name" value="Winged helix-like DNA-binding domain superfamily/Winged helix DNA-binding domain"/>
    <property type="match status" value="1"/>
</dbReference>
<dbReference type="InterPro" id="IPR000847">
    <property type="entry name" value="LysR_HTH_N"/>
</dbReference>
<gene>
    <name evidence="6" type="ORF">ABB29_07335</name>
</gene>
<dbReference type="OrthoDB" id="9808620at2"/>
<keyword evidence="4" id="KW-0804">Transcription</keyword>
<dbReference type="PANTHER" id="PTHR30427:SF1">
    <property type="entry name" value="TRANSCRIPTIONAL ACTIVATOR PROTEIN LYSR"/>
    <property type="match status" value="1"/>
</dbReference>
<dbReference type="Pfam" id="PF03466">
    <property type="entry name" value="LysR_substrate"/>
    <property type="match status" value="1"/>
</dbReference>
<dbReference type="Pfam" id="PF00126">
    <property type="entry name" value="HTH_1"/>
    <property type="match status" value="1"/>
</dbReference>
<dbReference type="InterPro" id="IPR005119">
    <property type="entry name" value="LysR_subst-bd"/>
</dbReference>
<dbReference type="STRING" id="344882.ABB29_07335"/>
<dbReference type="GO" id="GO:0010628">
    <property type="term" value="P:positive regulation of gene expression"/>
    <property type="evidence" value="ECO:0007669"/>
    <property type="project" value="TreeGrafter"/>
</dbReference>
<dbReference type="InterPro" id="IPR036390">
    <property type="entry name" value="WH_DNA-bd_sf"/>
</dbReference>
<evidence type="ECO:0000256" key="2">
    <source>
        <dbReference type="ARBA" id="ARBA00023015"/>
    </source>
</evidence>
<evidence type="ECO:0000313" key="6">
    <source>
        <dbReference type="EMBL" id="KRG70042.1"/>
    </source>
</evidence>
<sequence>MRLRHIEVFQAVLQAGTLTGAAKLLNVSQPAATKLLQHAEMQLGFALFNRVRGRLQLTAEGELLCARIEKIHDQLRDLQRLSASIKHAGHRPLRVVSIPTLASALVPQAVTGLSAAFAEAPIELVTEHSREMLRSLLLRESDIGLTLQEVRHPDIQLQCLHRDKLRVIAPAGWWKPALLDKPLPVSELAGERMIGILSHDGLGRRVRTHLQHLQPEPQTRINVQTYQLARALVVDGHGLAIVDPFTAYGGGNNIQIRTLKPELDVSLYLLVRNGEQPTPIQQAFIDHIRVIADLTPKALR</sequence>
<dbReference type="Gene3D" id="3.40.190.290">
    <property type="match status" value="1"/>
</dbReference>
<dbReference type="EMBL" id="LDJL01000007">
    <property type="protein sequence ID" value="KRG70042.1"/>
    <property type="molecule type" value="Genomic_DNA"/>
</dbReference>
<name>A0A0R0CUM7_9GAMM</name>
<dbReference type="InterPro" id="IPR036388">
    <property type="entry name" value="WH-like_DNA-bd_sf"/>
</dbReference>
<dbReference type="Proteomes" id="UP000052052">
    <property type="component" value="Unassembled WGS sequence"/>
</dbReference>
<keyword evidence="2" id="KW-0805">Transcription regulation</keyword>
<organism evidence="6 7">
    <name type="scientific">Pseudoxanthomonas dokdonensis</name>
    <dbReference type="NCBI Taxonomy" id="344882"/>
    <lineage>
        <taxon>Bacteria</taxon>
        <taxon>Pseudomonadati</taxon>
        <taxon>Pseudomonadota</taxon>
        <taxon>Gammaproteobacteria</taxon>
        <taxon>Lysobacterales</taxon>
        <taxon>Lysobacteraceae</taxon>
        <taxon>Pseudoxanthomonas</taxon>
    </lineage>
</organism>
<dbReference type="AlphaFoldDB" id="A0A0R0CUM7"/>
<protein>
    <recommendedName>
        <fullName evidence="5">HTH lysR-type domain-containing protein</fullName>
    </recommendedName>
</protein>
<evidence type="ECO:0000259" key="5">
    <source>
        <dbReference type="PROSITE" id="PS50931"/>
    </source>
</evidence>
<dbReference type="SUPFAM" id="SSF53850">
    <property type="entry name" value="Periplasmic binding protein-like II"/>
    <property type="match status" value="1"/>
</dbReference>
<proteinExistence type="inferred from homology"/>
<comment type="caution">
    <text evidence="6">The sequence shown here is derived from an EMBL/GenBank/DDBJ whole genome shotgun (WGS) entry which is preliminary data.</text>
</comment>
<evidence type="ECO:0000256" key="3">
    <source>
        <dbReference type="ARBA" id="ARBA00023125"/>
    </source>
</evidence>
<dbReference type="RefSeq" id="WP_057657973.1">
    <property type="nucleotide sequence ID" value="NZ_LDJL01000007.1"/>
</dbReference>
<feature type="domain" description="HTH lysR-type" evidence="5">
    <location>
        <begin position="1"/>
        <end position="58"/>
    </location>
</feature>
<accession>A0A0R0CUM7</accession>
<evidence type="ECO:0000256" key="1">
    <source>
        <dbReference type="ARBA" id="ARBA00009437"/>
    </source>
</evidence>
<reference evidence="6 7" key="1">
    <citation type="submission" date="2015-05" db="EMBL/GenBank/DDBJ databases">
        <title>Genome sequencing and analysis of members of genus Stenotrophomonas.</title>
        <authorList>
            <person name="Patil P.P."/>
            <person name="Midha S."/>
            <person name="Patil P.B."/>
        </authorList>
    </citation>
    <scope>NUCLEOTIDE SEQUENCE [LARGE SCALE GENOMIC DNA]</scope>
    <source>
        <strain evidence="6 7">DSM 21858</strain>
    </source>
</reference>
<keyword evidence="7" id="KW-1185">Reference proteome</keyword>
<dbReference type="GO" id="GO:0003700">
    <property type="term" value="F:DNA-binding transcription factor activity"/>
    <property type="evidence" value="ECO:0007669"/>
    <property type="project" value="InterPro"/>
</dbReference>
<dbReference type="PROSITE" id="PS50931">
    <property type="entry name" value="HTH_LYSR"/>
    <property type="match status" value="1"/>
</dbReference>
<dbReference type="PATRIC" id="fig|344882.3.peg.2810"/>
<evidence type="ECO:0000313" key="7">
    <source>
        <dbReference type="Proteomes" id="UP000052052"/>
    </source>
</evidence>
<comment type="similarity">
    <text evidence="1">Belongs to the LysR transcriptional regulatory family.</text>
</comment>
<dbReference type="GO" id="GO:0009089">
    <property type="term" value="P:lysine biosynthetic process via diaminopimelate"/>
    <property type="evidence" value="ECO:0007669"/>
    <property type="project" value="TreeGrafter"/>
</dbReference>
<dbReference type="SUPFAM" id="SSF46785">
    <property type="entry name" value="Winged helix' DNA-binding domain"/>
    <property type="match status" value="1"/>
</dbReference>